<dbReference type="InterPro" id="IPR053802">
    <property type="entry name" value="DUF6950"/>
</dbReference>
<evidence type="ECO:0000259" key="1">
    <source>
        <dbReference type="Pfam" id="PF22262"/>
    </source>
</evidence>
<name>A0ABZ1DWT6_9RHOB</name>
<sequence>MKRFNNWRSRLRDEISRQTPLAHVWGTHDCVVGLGGGAVLAMTGEDIVADLRGRYDSPETAAALLADMGFDSLGAAVASRLPEHERLSKVNMGDICVVPVDGPLSEAVGLVDVSHINILTPNGRGIVPRRMMTRAFKV</sequence>
<organism evidence="2 3">
    <name type="scientific">Thioclava litoralis</name>
    <dbReference type="NCBI Taxonomy" id="3076557"/>
    <lineage>
        <taxon>Bacteria</taxon>
        <taxon>Pseudomonadati</taxon>
        <taxon>Pseudomonadota</taxon>
        <taxon>Alphaproteobacteria</taxon>
        <taxon>Rhodobacterales</taxon>
        <taxon>Paracoccaceae</taxon>
        <taxon>Thioclava</taxon>
    </lineage>
</organism>
<reference evidence="2 3" key="1">
    <citation type="submission" date="2023-09" db="EMBL/GenBank/DDBJ databases">
        <title>Thioclava shenzhenensis sp. nov., a multidrug resistant bacteria-antagonizing species isolated from coastal seawater.</title>
        <authorList>
            <person name="Long M."/>
        </authorList>
    </citation>
    <scope>NUCLEOTIDE SEQUENCE [LARGE SCALE GENOMIC DNA]</scope>
    <source>
        <strain evidence="2 3">FTW29</strain>
    </source>
</reference>
<evidence type="ECO:0000313" key="3">
    <source>
        <dbReference type="Proteomes" id="UP001623290"/>
    </source>
</evidence>
<dbReference type="EMBL" id="CP135443">
    <property type="protein sequence ID" value="WRY32875.1"/>
    <property type="molecule type" value="Genomic_DNA"/>
</dbReference>
<keyword evidence="3" id="KW-1185">Reference proteome</keyword>
<dbReference type="RefSeq" id="WP_406720372.1">
    <property type="nucleotide sequence ID" value="NZ_CP135443.1"/>
</dbReference>
<feature type="domain" description="DUF6950" evidence="1">
    <location>
        <begin position="2"/>
        <end position="138"/>
    </location>
</feature>
<gene>
    <name evidence="2" type="ORF">RPE78_09160</name>
</gene>
<dbReference type="Pfam" id="PF22262">
    <property type="entry name" value="DUF6950"/>
    <property type="match status" value="1"/>
</dbReference>
<dbReference type="Proteomes" id="UP001623290">
    <property type="component" value="Chromosome"/>
</dbReference>
<evidence type="ECO:0000313" key="2">
    <source>
        <dbReference type="EMBL" id="WRY32875.1"/>
    </source>
</evidence>
<accession>A0ABZ1DWT6</accession>
<proteinExistence type="predicted"/>
<protein>
    <recommendedName>
        <fullName evidence="1">DUF6950 domain-containing protein</fullName>
    </recommendedName>
</protein>